<evidence type="ECO:0000313" key="2">
    <source>
        <dbReference type="EMBL" id="UTF52529.1"/>
    </source>
</evidence>
<gene>
    <name evidence="2" type="ORF">NGM29_12090</name>
</gene>
<evidence type="ECO:0000259" key="1">
    <source>
        <dbReference type="Pfam" id="PF13649"/>
    </source>
</evidence>
<dbReference type="EMBL" id="CP100355">
    <property type="protein sequence ID" value="UTF52529.1"/>
    <property type="molecule type" value="Genomic_DNA"/>
</dbReference>
<dbReference type="Proteomes" id="UP001056855">
    <property type="component" value="Chromosome"/>
</dbReference>
<feature type="domain" description="Methyltransferase" evidence="1">
    <location>
        <begin position="47"/>
        <end position="139"/>
    </location>
</feature>
<dbReference type="Pfam" id="PF13649">
    <property type="entry name" value="Methyltransf_25"/>
    <property type="match status" value="1"/>
</dbReference>
<proteinExistence type="predicted"/>
<protein>
    <submittedName>
        <fullName evidence="2">Class I SAM-dependent methyltransferase</fullName>
    </submittedName>
</protein>
<keyword evidence="2" id="KW-0489">Methyltransferase</keyword>
<organism evidence="2 3">
    <name type="scientific">Natronosalvus rutilus</name>
    <dbReference type="NCBI Taxonomy" id="2953753"/>
    <lineage>
        <taxon>Archaea</taxon>
        <taxon>Methanobacteriati</taxon>
        <taxon>Methanobacteriota</taxon>
        <taxon>Stenosarchaea group</taxon>
        <taxon>Halobacteria</taxon>
        <taxon>Halobacteriales</taxon>
        <taxon>Natrialbaceae</taxon>
        <taxon>Natronosalvus</taxon>
    </lineage>
</organism>
<dbReference type="AlphaFoldDB" id="A0A9E7N6B3"/>
<evidence type="ECO:0000313" key="3">
    <source>
        <dbReference type="Proteomes" id="UP001056855"/>
    </source>
</evidence>
<dbReference type="GeneID" id="73290798"/>
<keyword evidence="3" id="KW-1185">Reference proteome</keyword>
<dbReference type="PANTHER" id="PTHR43591:SF24">
    <property type="entry name" value="2-METHOXY-6-POLYPRENYL-1,4-BENZOQUINOL METHYLASE, MITOCHONDRIAL"/>
    <property type="match status" value="1"/>
</dbReference>
<dbReference type="InterPro" id="IPR029063">
    <property type="entry name" value="SAM-dependent_MTases_sf"/>
</dbReference>
<dbReference type="RefSeq" id="WP_254156491.1">
    <property type="nucleotide sequence ID" value="NZ_CP100355.1"/>
</dbReference>
<accession>A0A9E7N6B3</accession>
<dbReference type="InterPro" id="IPR041698">
    <property type="entry name" value="Methyltransf_25"/>
</dbReference>
<dbReference type="GO" id="GO:0008168">
    <property type="term" value="F:methyltransferase activity"/>
    <property type="evidence" value="ECO:0007669"/>
    <property type="project" value="UniProtKB-KW"/>
</dbReference>
<dbReference type="SUPFAM" id="SSF53335">
    <property type="entry name" value="S-adenosyl-L-methionine-dependent methyltransferases"/>
    <property type="match status" value="1"/>
</dbReference>
<dbReference type="Gene3D" id="3.40.50.150">
    <property type="entry name" value="Vaccinia Virus protein VP39"/>
    <property type="match status" value="1"/>
</dbReference>
<reference evidence="2" key="1">
    <citation type="submission" date="2022-06" db="EMBL/GenBank/DDBJ databases">
        <title>Diverse halophilic archaea isolated from saline environments.</title>
        <authorList>
            <person name="Cui H.-L."/>
        </authorList>
    </citation>
    <scope>NUCLEOTIDE SEQUENCE</scope>
    <source>
        <strain evidence="2">WLHS1</strain>
    </source>
</reference>
<sequence length="267" mass="28780">MTTESSPPDERAKRVWSLGSYPDIAPHFLSMAAHLVESTAVIEDDTVLDVACGTGNVALTAARRGATVTGLDLVPTMLEVARENATIADVDVEWHEGTATDLPFEDDTFDVTLSSVGHVFAEPPEAAAHELLRVTRSGGTVGFTSWTPSSVVPAMGAVVREYLPQNLKTPDPPSLWGDPAVVRDRIGSEVDEITFETASVLIPALSPSHYWESATTESGLFIVALKSVDHADRPALRDETVETIGRYFDGRRNCVPMEYLLAKATMA</sequence>
<dbReference type="PANTHER" id="PTHR43591">
    <property type="entry name" value="METHYLTRANSFERASE"/>
    <property type="match status" value="1"/>
</dbReference>
<dbReference type="KEGG" id="sawl:NGM29_12090"/>
<keyword evidence="2" id="KW-0808">Transferase</keyword>
<dbReference type="GO" id="GO:0032259">
    <property type="term" value="P:methylation"/>
    <property type="evidence" value="ECO:0007669"/>
    <property type="project" value="UniProtKB-KW"/>
</dbReference>
<name>A0A9E7N6B3_9EURY</name>
<dbReference type="CDD" id="cd02440">
    <property type="entry name" value="AdoMet_MTases"/>
    <property type="match status" value="1"/>
</dbReference>